<reference evidence="3 4" key="1">
    <citation type="submission" date="2023-03" db="EMBL/GenBank/DDBJ databases">
        <title>Genome insight into feeding habits of ladybird beetles.</title>
        <authorList>
            <person name="Li H.-S."/>
            <person name="Huang Y.-H."/>
            <person name="Pang H."/>
        </authorList>
    </citation>
    <scope>NUCLEOTIDE SEQUENCE [LARGE SCALE GENOMIC DNA]</scope>
    <source>
        <strain evidence="3">SYSU_2023b</strain>
        <tissue evidence="3">Whole body</tissue>
    </source>
</reference>
<dbReference type="PANTHER" id="PTHR22903">
    <property type="entry name" value="PLEKHH PROTEIN"/>
    <property type="match status" value="1"/>
</dbReference>
<gene>
    <name evidence="3" type="ORF">WA026_009489</name>
</gene>
<accession>A0AAW1U4S9</accession>
<keyword evidence="1" id="KW-0677">Repeat</keyword>
<dbReference type="EMBL" id="JARQZJ010000034">
    <property type="protein sequence ID" value="KAK9875692.1"/>
    <property type="molecule type" value="Genomic_DNA"/>
</dbReference>
<sequence length="179" mass="20606">MVQPSSNNNNGSSDMDSLEDMLRKLSELEQRVLEAEGRAEEAEDKVRIMEQKLVWSQKSDPNSVQIHRLEGEVEEQRQLRLHDARQVEAKAARIKEWVTNKLRELEQQNQTLREQNIKCNQQLELLRNHLALADRRRSESCSPERRKLLRVTLAIKVPSTDATSRSVCPATSSLPCPAR</sequence>
<feature type="coiled-coil region" evidence="2">
    <location>
        <begin position="15"/>
        <end position="52"/>
    </location>
</feature>
<protein>
    <submittedName>
        <fullName evidence="3">Uncharacterized protein</fullName>
    </submittedName>
</protein>
<evidence type="ECO:0000256" key="1">
    <source>
        <dbReference type="ARBA" id="ARBA00022737"/>
    </source>
</evidence>
<comment type="caution">
    <text evidence="3">The sequence shown here is derived from an EMBL/GenBank/DDBJ whole genome shotgun (WGS) entry which is preliminary data.</text>
</comment>
<dbReference type="Proteomes" id="UP001431783">
    <property type="component" value="Unassembled WGS sequence"/>
</dbReference>
<keyword evidence="4" id="KW-1185">Reference proteome</keyword>
<keyword evidence="2" id="KW-0175">Coiled coil</keyword>
<dbReference type="PANTHER" id="PTHR22903:SF8">
    <property type="entry name" value="MAX-1A"/>
    <property type="match status" value="1"/>
</dbReference>
<name>A0AAW1U4S9_9CUCU</name>
<organism evidence="3 4">
    <name type="scientific">Henosepilachna vigintioctopunctata</name>
    <dbReference type="NCBI Taxonomy" id="420089"/>
    <lineage>
        <taxon>Eukaryota</taxon>
        <taxon>Metazoa</taxon>
        <taxon>Ecdysozoa</taxon>
        <taxon>Arthropoda</taxon>
        <taxon>Hexapoda</taxon>
        <taxon>Insecta</taxon>
        <taxon>Pterygota</taxon>
        <taxon>Neoptera</taxon>
        <taxon>Endopterygota</taxon>
        <taxon>Coleoptera</taxon>
        <taxon>Polyphaga</taxon>
        <taxon>Cucujiformia</taxon>
        <taxon>Coccinelloidea</taxon>
        <taxon>Coccinellidae</taxon>
        <taxon>Epilachninae</taxon>
        <taxon>Epilachnini</taxon>
        <taxon>Henosepilachna</taxon>
    </lineage>
</organism>
<proteinExistence type="predicted"/>
<evidence type="ECO:0000313" key="3">
    <source>
        <dbReference type="EMBL" id="KAK9875692.1"/>
    </source>
</evidence>
<evidence type="ECO:0000256" key="2">
    <source>
        <dbReference type="SAM" id="Coils"/>
    </source>
</evidence>
<evidence type="ECO:0000313" key="4">
    <source>
        <dbReference type="Proteomes" id="UP001431783"/>
    </source>
</evidence>
<dbReference type="AlphaFoldDB" id="A0AAW1U4S9"/>
<feature type="coiled-coil region" evidence="2">
    <location>
        <begin position="95"/>
        <end position="129"/>
    </location>
</feature>